<evidence type="ECO:0000259" key="11">
    <source>
        <dbReference type="Pfam" id="PF23539"/>
    </source>
</evidence>
<feature type="transmembrane region" description="Helical" evidence="9">
    <location>
        <begin position="446"/>
        <end position="465"/>
    </location>
</feature>
<feature type="transmembrane region" description="Helical" evidence="9">
    <location>
        <begin position="471"/>
        <end position="491"/>
    </location>
</feature>
<evidence type="ECO:0000256" key="3">
    <source>
        <dbReference type="ARBA" id="ARBA00022553"/>
    </source>
</evidence>
<feature type="transmembrane region" description="Helical" evidence="9">
    <location>
        <begin position="68"/>
        <end position="92"/>
    </location>
</feature>
<reference evidence="12 13" key="1">
    <citation type="submission" date="2020-07" db="EMBL/GenBank/DDBJ databases">
        <title>Sequencing the genomes of 1000 actinobacteria strains.</title>
        <authorList>
            <person name="Klenk H.-P."/>
        </authorList>
    </citation>
    <scope>NUCLEOTIDE SEQUENCE [LARGE SCALE GENOMIC DNA]</scope>
    <source>
        <strain evidence="12 13">DSM 40398</strain>
    </source>
</reference>
<dbReference type="Proteomes" id="UP000529783">
    <property type="component" value="Unassembled WGS sequence"/>
</dbReference>
<dbReference type="EC" id="2.7.13.3" evidence="2"/>
<keyword evidence="5" id="KW-0547">Nucleotide-binding</keyword>
<proteinExistence type="predicted"/>
<feature type="transmembrane region" description="Helical" evidence="9">
    <location>
        <begin position="113"/>
        <end position="132"/>
    </location>
</feature>
<dbReference type="GO" id="GO:0046983">
    <property type="term" value="F:protein dimerization activity"/>
    <property type="evidence" value="ECO:0007669"/>
    <property type="project" value="InterPro"/>
</dbReference>
<evidence type="ECO:0000313" key="12">
    <source>
        <dbReference type="EMBL" id="NYD49733.1"/>
    </source>
</evidence>
<dbReference type="GO" id="GO:0005524">
    <property type="term" value="F:ATP binding"/>
    <property type="evidence" value="ECO:0007669"/>
    <property type="project" value="UniProtKB-KW"/>
</dbReference>
<dbReference type="Pfam" id="PF23539">
    <property type="entry name" value="DUF7134"/>
    <property type="match status" value="1"/>
</dbReference>
<dbReference type="GO" id="GO:0000155">
    <property type="term" value="F:phosphorelay sensor kinase activity"/>
    <property type="evidence" value="ECO:0007669"/>
    <property type="project" value="InterPro"/>
</dbReference>
<gene>
    <name evidence="12" type="ORF">BJY14_005716</name>
</gene>
<feature type="transmembrane region" description="Helical" evidence="9">
    <location>
        <begin position="530"/>
        <end position="553"/>
    </location>
</feature>
<feature type="transmembrane region" description="Helical" evidence="9">
    <location>
        <begin position="391"/>
        <end position="409"/>
    </location>
</feature>
<feature type="transmembrane region" description="Helical" evidence="9">
    <location>
        <begin position="46"/>
        <end position="62"/>
    </location>
</feature>
<name>A0A7Y9JIK1_9ACTN</name>
<keyword evidence="4" id="KW-0808">Transferase</keyword>
<feature type="domain" description="DUF7134" evidence="11">
    <location>
        <begin position="9"/>
        <end position="162"/>
    </location>
</feature>
<evidence type="ECO:0000256" key="2">
    <source>
        <dbReference type="ARBA" id="ARBA00012438"/>
    </source>
</evidence>
<keyword evidence="6 12" id="KW-0418">Kinase</keyword>
<keyword evidence="7" id="KW-0067">ATP-binding</keyword>
<dbReference type="InterPro" id="IPR036890">
    <property type="entry name" value="HATPase_C_sf"/>
</dbReference>
<evidence type="ECO:0000256" key="7">
    <source>
        <dbReference type="ARBA" id="ARBA00022840"/>
    </source>
</evidence>
<feature type="transmembrane region" description="Helical" evidence="9">
    <location>
        <begin position="421"/>
        <end position="439"/>
    </location>
</feature>
<evidence type="ECO:0000256" key="1">
    <source>
        <dbReference type="ARBA" id="ARBA00000085"/>
    </source>
</evidence>
<evidence type="ECO:0000256" key="9">
    <source>
        <dbReference type="SAM" id="Phobius"/>
    </source>
</evidence>
<dbReference type="Gene3D" id="3.30.565.10">
    <property type="entry name" value="Histidine kinase-like ATPase, C-terminal domain"/>
    <property type="match status" value="1"/>
</dbReference>
<keyword evidence="9" id="KW-0812">Transmembrane</keyword>
<dbReference type="EMBL" id="JACCBA010000001">
    <property type="protein sequence ID" value="NYD49733.1"/>
    <property type="molecule type" value="Genomic_DNA"/>
</dbReference>
<evidence type="ECO:0000259" key="10">
    <source>
        <dbReference type="Pfam" id="PF07730"/>
    </source>
</evidence>
<dbReference type="PANTHER" id="PTHR24421">
    <property type="entry name" value="NITRATE/NITRITE SENSOR PROTEIN NARX-RELATED"/>
    <property type="match status" value="1"/>
</dbReference>
<dbReference type="GO" id="GO:0016020">
    <property type="term" value="C:membrane"/>
    <property type="evidence" value="ECO:0007669"/>
    <property type="project" value="InterPro"/>
</dbReference>
<protein>
    <recommendedName>
        <fullName evidence="2">histidine kinase</fullName>
        <ecNumber evidence="2">2.7.13.3</ecNumber>
    </recommendedName>
</protein>
<accession>A0A7Y9JIK1</accession>
<evidence type="ECO:0000256" key="4">
    <source>
        <dbReference type="ARBA" id="ARBA00022679"/>
    </source>
</evidence>
<organism evidence="12 13">
    <name type="scientific">Actinomadura luteofluorescens</name>
    <dbReference type="NCBI Taxonomy" id="46163"/>
    <lineage>
        <taxon>Bacteria</taxon>
        <taxon>Bacillati</taxon>
        <taxon>Actinomycetota</taxon>
        <taxon>Actinomycetes</taxon>
        <taxon>Streptosporangiales</taxon>
        <taxon>Thermomonosporaceae</taxon>
        <taxon>Actinomadura</taxon>
    </lineage>
</organism>
<comment type="catalytic activity">
    <reaction evidence="1">
        <text>ATP + protein L-histidine = ADP + protein N-phospho-L-histidine.</text>
        <dbReference type="EC" id="2.7.13.3"/>
    </reaction>
</comment>
<evidence type="ECO:0000313" key="13">
    <source>
        <dbReference type="Proteomes" id="UP000529783"/>
    </source>
</evidence>
<dbReference type="RefSeq" id="WP_179846400.1">
    <property type="nucleotide sequence ID" value="NZ_JACCBA010000001.1"/>
</dbReference>
<feature type="transmembrane region" description="Helical" evidence="9">
    <location>
        <begin position="498"/>
        <end position="518"/>
    </location>
</feature>
<evidence type="ECO:0000256" key="5">
    <source>
        <dbReference type="ARBA" id="ARBA00022741"/>
    </source>
</evidence>
<feature type="domain" description="Signal transduction histidine kinase subgroup 3 dimerisation and phosphoacceptor" evidence="10">
    <location>
        <begin position="187"/>
        <end position="249"/>
    </location>
</feature>
<dbReference type="Pfam" id="PF07730">
    <property type="entry name" value="HisKA_3"/>
    <property type="match status" value="1"/>
</dbReference>
<keyword evidence="8" id="KW-0902">Two-component regulatory system</keyword>
<dbReference type="InterPro" id="IPR050482">
    <property type="entry name" value="Sensor_HK_TwoCompSys"/>
</dbReference>
<sequence>MRTDESLGRWPRPADVGVPLVVAGVQLSGTWLLAEDGAVPLDGARWPLVAGSIVLAAAALVWRRKAPVPVLVAAISLSALAIVAAGSADTAVSGIADGVALYSVAVHRGRRHAILGCLAAYAVAFAVYLPYARGPGDLFSNEFLDGVLYLGIAAFGQLRRQREAARSGLRARLADIERESRAAAEAERERLAREVHDIAGHHLSAVAVHAGAAARRADSELVAQALAVAAETGREVLRSLSGLVDVVAPRAGHGGLKELLPPLCQGLNRLGVPVLLRVEGRARRLPAEVTTTAYRTVQESLTNAMRYAAGAEVRVCVRYAPRAVRLTIENDAVAARAAVPALGGGRGIRGMRERAAGLGGVLTAGPTAAGGWSVAAHLPSGPRHRRGWPEILDAVAVAFCAFLPLLGFVPPDPLVTGRPAAELGLIGAALTIRAVPLWWRRHAPRAALALIISTDAALAVAWGLWSRDLLGLLVLGGAAELVAVYSLACYGPSGPRTWPAALAAPLPWGLGLGFLLVADHEVAADGPTPVAFAFGLVTAVVCTAPLTLAAWTLGVTTAARSRRWGESALDAVSARAGDAVQAERDRVAAGLNGTVLNHTVRLVAVAESGLAGTEGDAHEAVGAAAELARAALTEMRALLDAWEKT</sequence>
<keyword evidence="13" id="KW-1185">Reference proteome</keyword>
<evidence type="ECO:0000256" key="8">
    <source>
        <dbReference type="ARBA" id="ARBA00023012"/>
    </source>
</evidence>
<dbReference type="Gene3D" id="1.20.5.1930">
    <property type="match status" value="1"/>
</dbReference>
<comment type="caution">
    <text evidence="12">The sequence shown here is derived from an EMBL/GenBank/DDBJ whole genome shotgun (WGS) entry which is preliminary data.</text>
</comment>
<keyword evidence="9" id="KW-1133">Transmembrane helix</keyword>
<keyword evidence="3" id="KW-0597">Phosphoprotein</keyword>
<dbReference type="CDD" id="cd16917">
    <property type="entry name" value="HATPase_UhpB-NarQ-NarX-like"/>
    <property type="match status" value="1"/>
</dbReference>
<keyword evidence="9" id="KW-0472">Membrane</keyword>
<dbReference type="PANTHER" id="PTHR24421:SF10">
    <property type="entry name" value="NITRATE_NITRITE SENSOR PROTEIN NARQ"/>
    <property type="match status" value="1"/>
</dbReference>
<dbReference type="SUPFAM" id="SSF55874">
    <property type="entry name" value="ATPase domain of HSP90 chaperone/DNA topoisomerase II/histidine kinase"/>
    <property type="match status" value="1"/>
</dbReference>
<dbReference type="AlphaFoldDB" id="A0A7Y9JIK1"/>
<evidence type="ECO:0000256" key="6">
    <source>
        <dbReference type="ARBA" id="ARBA00022777"/>
    </source>
</evidence>
<dbReference type="InterPro" id="IPR011712">
    <property type="entry name" value="Sig_transdc_His_kin_sub3_dim/P"/>
</dbReference>
<dbReference type="InterPro" id="IPR055558">
    <property type="entry name" value="DUF7134"/>
</dbReference>